<dbReference type="AlphaFoldDB" id="A0A7H2BD67"/>
<evidence type="ECO:0000313" key="17">
    <source>
        <dbReference type="Proteomes" id="UP000516404"/>
    </source>
</evidence>
<sequence length="728" mass="74917">MTDSSNAEILAPMRGEVIGIGQVNDPVFSGKKLGDGFGVKPTDAQVVAPVSGTVTMVASTKHAVGIEADNGVEILLHLGIDTVEMDGAPFTMNIAKGDTVTAGEPIATMDVDAVVAGGKDTTAILAITNTPKVLDSLSLNSGVANAGDVAAVARLKGASSAQGSAQGAATGAGTAAVAAGAVVASGKGADASADRAHAGNVEHANVGEAGQATNTEQALDSNASNASGSSVEHPANLTGHDALAWDILNNIGGAENVKSVIHCITRVRFYLKNDSLANDKVVSNLDGVIDVARAGGQYQVVIGPAVEDVYDAVVCQLGDGKAGGDAPSDAEPAERPTTVGGWFKWGFSSLIGVITGSMMPVIGLLAASGVLKGILTILTHYEVVDAESQTFTIINAMGDAVFYFLPIFVGFTAAKRLGADPIIVSIIGGILAYPTIAEIAKGEPTGSIAGIATNAEFFGIPFPMASYTYSIFPMIVAAWLAAKIEPVLKKYIPAVLRMIFVPLIEVFVVATVILVVLGPVIMWISTGLANGIQWVYDLSPSISGLIIGGFYQCLVIFGLHWAVIPLVANDISTQGHSYLNAIISATMVAQGGGVLAVFLKTKSEQMKGLAGSAAIAALCGITEPAMYGINLKYGRVFALASVGGAVGGFLTGLFNVNMWGFTGSLIGFFSFMNPEGLDGSWTGFWIASLSALAVAFILVYLFGFKDADLATERVVEKKRLGRREPVAK</sequence>
<evidence type="ECO:0000256" key="10">
    <source>
        <dbReference type="ARBA" id="ARBA00023136"/>
    </source>
</evidence>
<dbReference type="RefSeq" id="WP_190724462.1">
    <property type="nucleotide sequence ID" value="NZ_CP061539.1"/>
</dbReference>
<keyword evidence="17" id="KW-1185">Reference proteome</keyword>
<evidence type="ECO:0000259" key="13">
    <source>
        <dbReference type="PROSITE" id="PS51093"/>
    </source>
</evidence>
<dbReference type="FunFam" id="2.70.70.10:FF:000001">
    <property type="entry name" value="PTS system glucose-specific IIA component"/>
    <property type="match status" value="1"/>
</dbReference>
<dbReference type="InterPro" id="IPR001996">
    <property type="entry name" value="PTS_IIB_1"/>
</dbReference>
<organism evidence="16 17">
    <name type="scientific">Rothia terrae</name>
    <dbReference type="NCBI Taxonomy" id="396015"/>
    <lineage>
        <taxon>Bacteria</taxon>
        <taxon>Bacillati</taxon>
        <taxon>Actinomycetota</taxon>
        <taxon>Actinomycetes</taxon>
        <taxon>Micrococcales</taxon>
        <taxon>Micrococcaceae</taxon>
        <taxon>Rothia</taxon>
    </lineage>
</organism>
<dbReference type="NCBIfam" id="TIGR00830">
    <property type="entry name" value="PTBA"/>
    <property type="match status" value="1"/>
</dbReference>
<feature type="transmembrane region" description="Helical" evidence="12">
    <location>
        <begin position="578"/>
        <end position="598"/>
    </location>
</feature>
<dbReference type="Pfam" id="PF02378">
    <property type="entry name" value="PTS_EIIC"/>
    <property type="match status" value="1"/>
</dbReference>
<feature type="domain" description="PTS EIIB type-1" evidence="14">
    <location>
        <begin position="241"/>
        <end position="323"/>
    </location>
</feature>
<dbReference type="Proteomes" id="UP000516404">
    <property type="component" value="Chromosome"/>
</dbReference>
<keyword evidence="7 12" id="KW-0812">Transmembrane</keyword>
<dbReference type="GO" id="GO:0008982">
    <property type="term" value="F:protein-N(PI)-phosphohistidine-sugar phosphotransferase activity"/>
    <property type="evidence" value="ECO:0007669"/>
    <property type="project" value="InterPro"/>
</dbReference>
<dbReference type="Pfam" id="PF00358">
    <property type="entry name" value="PTS_EIIA_1"/>
    <property type="match status" value="1"/>
</dbReference>
<dbReference type="SUPFAM" id="SSF51261">
    <property type="entry name" value="Duplicated hybrid motif"/>
    <property type="match status" value="1"/>
</dbReference>
<keyword evidence="3" id="KW-1003">Cell membrane</keyword>
<evidence type="ECO:0000256" key="12">
    <source>
        <dbReference type="SAM" id="Phobius"/>
    </source>
</evidence>
<comment type="subcellular location">
    <subcellularLocation>
        <location evidence="1">Cell membrane</location>
        <topology evidence="1">Multi-pass membrane protein</topology>
    </subcellularLocation>
</comment>
<evidence type="ECO:0000256" key="3">
    <source>
        <dbReference type="ARBA" id="ARBA00022475"/>
    </source>
</evidence>
<keyword evidence="9 12" id="KW-1133">Transmembrane helix</keyword>
<evidence type="ECO:0000256" key="9">
    <source>
        <dbReference type="ARBA" id="ARBA00022989"/>
    </source>
</evidence>
<dbReference type="KEGG" id="rter:IDM49_10465"/>
<evidence type="ECO:0000256" key="7">
    <source>
        <dbReference type="ARBA" id="ARBA00022692"/>
    </source>
</evidence>
<dbReference type="InterPro" id="IPR011055">
    <property type="entry name" value="Dup_hybrid_motif"/>
</dbReference>
<evidence type="ECO:0000256" key="11">
    <source>
        <dbReference type="PROSITE-ProRule" id="PRU00421"/>
    </source>
</evidence>
<evidence type="ECO:0000256" key="4">
    <source>
        <dbReference type="ARBA" id="ARBA00022597"/>
    </source>
</evidence>
<dbReference type="PROSITE" id="PS00371">
    <property type="entry name" value="PTS_EIIA_TYPE_1_HIS"/>
    <property type="match status" value="1"/>
</dbReference>
<dbReference type="GO" id="GO:0005886">
    <property type="term" value="C:plasma membrane"/>
    <property type="evidence" value="ECO:0007669"/>
    <property type="project" value="UniProtKB-SubCell"/>
</dbReference>
<dbReference type="PROSITE" id="PS51103">
    <property type="entry name" value="PTS_EIIC_TYPE_1"/>
    <property type="match status" value="1"/>
</dbReference>
<dbReference type="GO" id="GO:0009401">
    <property type="term" value="P:phosphoenolpyruvate-dependent sugar phosphotransferase system"/>
    <property type="evidence" value="ECO:0007669"/>
    <property type="project" value="UniProtKB-KW"/>
</dbReference>
<gene>
    <name evidence="16" type="ORF">IDM49_10465</name>
</gene>
<feature type="domain" description="PTS EIIC type-1" evidence="15">
    <location>
        <begin position="352"/>
        <end position="718"/>
    </location>
</feature>
<feature type="transmembrane region" description="Helical" evidence="12">
    <location>
        <begin position="544"/>
        <end position="566"/>
    </location>
</feature>
<feature type="transmembrane region" description="Helical" evidence="12">
    <location>
        <begin position="350"/>
        <end position="371"/>
    </location>
</feature>
<evidence type="ECO:0000256" key="1">
    <source>
        <dbReference type="ARBA" id="ARBA00004651"/>
    </source>
</evidence>
<keyword evidence="4 16" id="KW-0762">Sugar transport</keyword>
<dbReference type="InterPro" id="IPR001127">
    <property type="entry name" value="PTS_EIIA_1_perm"/>
</dbReference>
<feature type="domain" description="PTS EIIA type-1" evidence="13">
    <location>
        <begin position="25"/>
        <end position="129"/>
    </location>
</feature>
<feature type="transmembrane region" description="Helical" evidence="12">
    <location>
        <begin position="636"/>
        <end position="661"/>
    </location>
</feature>
<dbReference type="PANTHER" id="PTHR30175">
    <property type="entry name" value="PHOSPHOTRANSFERASE SYSTEM TRANSPORT PROTEIN"/>
    <property type="match status" value="1"/>
</dbReference>
<keyword evidence="6" id="KW-0598">Phosphotransferase system</keyword>
<keyword evidence="2" id="KW-0813">Transport</keyword>
<evidence type="ECO:0000313" key="16">
    <source>
        <dbReference type="EMBL" id="QNV37613.1"/>
    </source>
</evidence>
<evidence type="ECO:0000256" key="6">
    <source>
        <dbReference type="ARBA" id="ARBA00022683"/>
    </source>
</evidence>
<dbReference type="GO" id="GO:0015771">
    <property type="term" value="P:trehalose transport"/>
    <property type="evidence" value="ECO:0007669"/>
    <property type="project" value="TreeGrafter"/>
</dbReference>
<dbReference type="GeneID" id="96624662"/>
<feature type="transmembrane region" description="Helical" evidence="12">
    <location>
        <begin position="681"/>
        <end position="703"/>
    </location>
</feature>
<dbReference type="GO" id="GO:0016301">
    <property type="term" value="F:kinase activity"/>
    <property type="evidence" value="ECO:0007669"/>
    <property type="project" value="UniProtKB-KW"/>
</dbReference>
<dbReference type="Pfam" id="PF00367">
    <property type="entry name" value="PTS_EIIB"/>
    <property type="match status" value="1"/>
</dbReference>
<dbReference type="PROSITE" id="PS01035">
    <property type="entry name" value="PTS_EIIB_TYPE_1_CYS"/>
    <property type="match status" value="1"/>
</dbReference>
<keyword evidence="10 12" id="KW-0472">Membrane</keyword>
<feature type="transmembrane region" description="Helical" evidence="12">
    <location>
        <begin position="391"/>
        <end position="414"/>
    </location>
</feature>
<dbReference type="InterPro" id="IPR018113">
    <property type="entry name" value="PTrfase_EIIB_Cys"/>
</dbReference>
<feature type="transmembrane region" description="Helical" evidence="12">
    <location>
        <begin position="460"/>
        <end position="482"/>
    </location>
</feature>
<dbReference type="SUPFAM" id="SSF55604">
    <property type="entry name" value="Glucose permease domain IIB"/>
    <property type="match status" value="1"/>
</dbReference>
<keyword evidence="5" id="KW-0808">Transferase</keyword>
<accession>A0A7H2BD67</accession>
<dbReference type="GO" id="GO:0090589">
    <property type="term" value="F:protein-phosphocysteine-trehalose phosphotransferase system transporter activity"/>
    <property type="evidence" value="ECO:0007669"/>
    <property type="project" value="TreeGrafter"/>
</dbReference>
<name>A0A7H2BD67_9MICC</name>
<dbReference type="PROSITE" id="PS51098">
    <property type="entry name" value="PTS_EIIB_TYPE_1"/>
    <property type="match status" value="1"/>
</dbReference>
<dbReference type="InterPro" id="IPR050558">
    <property type="entry name" value="PTS_Sugar-Specific_Components"/>
</dbReference>
<reference evidence="16 17" key="1">
    <citation type="submission" date="2020-09" db="EMBL/GenBank/DDBJ databases">
        <title>Investigation of environmental microbes.</title>
        <authorList>
            <person name="Ou Y."/>
            <person name="Kang Q."/>
        </authorList>
    </citation>
    <scope>NUCLEOTIDE SEQUENCE [LARGE SCALE GENOMIC DNA]</scope>
    <source>
        <strain evidence="16 17">KJZ-14</strain>
    </source>
</reference>
<feature type="active site" description="Phosphocysteine intermediate; for EIIB activity" evidence="11">
    <location>
        <position position="263"/>
    </location>
</feature>
<dbReference type="EMBL" id="CP061539">
    <property type="protein sequence ID" value="QNV37613.1"/>
    <property type="molecule type" value="Genomic_DNA"/>
</dbReference>
<dbReference type="PANTHER" id="PTHR30175:SF1">
    <property type="entry name" value="PTS SYSTEM ARBUTIN-, CELLOBIOSE-, AND SALICIN-SPECIFIC EIIBC COMPONENT-RELATED"/>
    <property type="match status" value="1"/>
</dbReference>
<keyword evidence="8" id="KW-0418">Kinase</keyword>
<dbReference type="Gene3D" id="3.30.1360.60">
    <property type="entry name" value="Glucose permease domain IIB"/>
    <property type="match status" value="1"/>
</dbReference>
<proteinExistence type="predicted"/>
<evidence type="ECO:0000259" key="14">
    <source>
        <dbReference type="PROSITE" id="PS51098"/>
    </source>
</evidence>
<protein>
    <submittedName>
        <fullName evidence="16">PTS glucose transporter subunit IIA</fullName>
    </submittedName>
</protein>
<dbReference type="PROSITE" id="PS51093">
    <property type="entry name" value="PTS_EIIA_TYPE_1"/>
    <property type="match status" value="1"/>
</dbReference>
<dbReference type="Gene3D" id="2.70.70.10">
    <property type="entry name" value="Glucose Permease (Domain IIA)"/>
    <property type="match status" value="1"/>
</dbReference>
<feature type="transmembrane region" description="Helical" evidence="12">
    <location>
        <begin position="494"/>
        <end position="524"/>
    </location>
</feature>
<dbReference type="InterPro" id="IPR036878">
    <property type="entry name" value="Glu_permease_IIB"/>
</dbReference>
<evidence type="ECO:0000256" key="2">
    <source>
        <dbReference type="ARBA" id="ARBA00022448"/>
    </source>
</evidence>
<evidence type="ECO:0000256" key="8">
    <source>
        <dbReference type="ARBA" id="ARBA00022777"/>
    </source>
</evidence>
<dbReference type="CDD" id="cd00212">
    <property type="entry name" value="PTS_IIB_glc"/>
    <property type="match status" value="1"/>
</dbReference>
<evidence type="ECO:0000256" key="5">
    <source>
        <dbReference type="ARBA" id="ARBA00022679"/>
    </source>
</evidence>
<feature type="transmembrane region" description="Helical" evidence="12">
    <location>
        <begin position="610"/>
        <end position="629"/>
    </location>
</feature>
<dbReference type="InterPro" id="IPR003352">
    <property type="entry name" value="PTS_EIIC"/>
</dbReference>
<dbReference type="InterPro" id="IPR013013">
    <property type="entry name" value="PTS_EIIC_1"/>
</dbReference>
<evidence type="ECO:0000259" key="15">
    <source>
        <dbReference type="PROSITE" id="PS51103"/>
    </source>
</evidence>